<evidence type="ECO:0000256" key="6">
    <source>
        <dbReference type="ARBA" id="ARBA00023014"/>
    </source>
</evidence>
<comment type="function">
    <text evidence="8">Ferredoxins are iron-sulfur proteins that transfer electrons in a wide variety of metabolic reactions.</text>
</comment>
<dbReference type="GO" id="GO:0005506">
    <property type="term" value="F:iron ion binding"/>
    <property type="evidence" value="ECO:0007669"/>
    <property type="project" value="UniProtKB-UniRule"/>
</dbReference>
<evidence type="ECO:0000256" key="8">
    <source>
        <dbReference type="RuleBase" id="RU368020"/>
    </source>
</evidence>
<feature type="domain" description="4Fe-4S ferredoxin-type" evidence="10">
    <location>
        <begin position="1"/>
        <end position="29"/>
    </location>
</feature>
<name>A0A1G7R3Z7_9ACTN</name>
<evidence type="ECO:0000259" key="10">
    <source>
        <dbReference type="PROSITE" id="PS51379"/>
    </source>
</evidence>
<comment type="cofactor">
    <cofactor evidence="1">
        <name>[3Fe-4S] cluster</name>
        <dbReference type="ChEBI" id="CHEBI:21137"/>
    </cofactor>
</comment>
<evidence type="ECO:0000256" key="9">
    <source>
        <dbReference type="SAM" id="MobiDB-lite"/>
    </source>
</evidence>
<evidence type="ECO:0000256" key="2">
    <source>
        <dbReference type="ARBA" id="ARBA00022448"/>
    </source>
</evidence>
<keyword evidence="6 8" id="KW-0411">Iron-sulfur</keyword>
<dbReference type="GO" id="GO:0009055">
    <property type="term" value="F:electron transfer activity"/>
    <property type="evidence" value="ECO:0007669"/>
    <property type="project" value="UniProtKB-UniRule"/>
</dbReference>
<evidence type="ECO:0000256" key="1">
    <source>
        <dbReference type="ARBA" id="ARBA00001927"/>
    </source>
</evidence>
<proteinExistence type="predicted"/>
<evidence type="ECO:0000313" key="12">
    <source>
        <dbReference type="Proteomes" id="UP000199406"/>
    </source>
</evidence>
<dbReference type="PRINTS" id="PR00352">
    <property type="entry name" value="3FE4SFRDOXIN"/>
</dbReference>
<dbReference type="SUPFAM" id="SSF54862">
    <property type="entry name" value="4Fe-4S ferredoxins"/>
    <property type="match status" value="1"/>
</dbReference>
<organism evidence="11 12">
    <name type="scientific">Blastococcus aurantiacus</name>
    <dbReference type="NCBI Taxonomy" id="1550231"/>
    <lineage>
        <taxon>Bacteria</taxon>
        <taxon>Bacillati</taxon>
        <taxon>Actinomycetota</taxon>
        <taxon>Actinomycetes</taxon>
        <taxon>Geodermatophilales</taxon>
        <taxon>Geodermatophilaceae</taxon>
        <taxon>Blastococcus</taxon>
    </lineage>
</organism>
<dbReference type="STRING" id="1550231.SAMN05660662_0177"/>
<dbReference type="Proteomes" id="UP000199406">
    <property type="component" value="Unassembled WGS sequence"/>
</dbReference>
<dbReference type="InterPro" id="IPR017896">
    <property type="entry name" value="4Fe4S_Fe-S-bd"/>
</dbReference>
<dbReference type="RefSeq" id="WP_091771138.1">
    <property type="nucleotide sequence ID" value="NZ_FNBT01000010.1"/>
</dbReference>
<evidence type="ECO:0000313" key="11">
    <source>
        <dbReference type="EMBL" id="SDG05511.1"/>
    </source>
</evidence>
<gene>
    <name evidence="11" type="ORF">SAMN05660662_0177</name>
</gene>
<keyword evidence="2 8" id="KW-0813">Transport</keyword>
<dbReference type="InterPro" id="IPR001080">
    <property type="entry name" value="3Fe4S_ferredoxin"/>
</dbReference>
<keyword evidence="4 8" id="KW-0249">Electron transport</keyword>
<keyword evidence="12" id="KW-1185">Reference proteome</keyword>
<accession>A0A1G7R3Z7</accession>
<dbReference type="InterPro" id="IPR051269">
    <property type="entry name" value="Fe-S_cluster_ET"/>
</dbReference>
<feature type="region of interest" description="Disordered" evidence="9">
    <location>
        <begin position="62"/>
        <end position="88"/>
    </location>
</feature>
<reference evidence="12" key="1">
    <citation type="submission" date="2016-10" db="EMBL/GenBank/DDBJ databases">
        <authorList>
            <person name="Varghese N."/>
            <person name="Submissions S."/>
        </authorList>
    </citation>
    <scope>NUCLEOTIDE SEQUENCE [LARGE SCALE GENOMIC DNA]</scope>
    <source>
        <strain evidence="12">DSM 44268</strain>
    </source>
</reference>
<keyword evidence="7" id="KW-0003">3Fe-4S</keyword>
<evidence type="ECO:0000256" key="4">
    <source>
        <dbReference type="ARBA" id="ARBA00022982"/>
    </source>
</evidence>
<dbReference type="AlphaFoldDB" id="A0A1G7R3Z7"/>
<dbReference type="PROSITE" id="PS51379">
    <property type="entry name" value="4FE4S_FER_2"/>
    <property type="match status" value="1"/>
</dbReference>
<keyword evidence="3 8" id="KW-0479">Metal-binding</keyword>
<dbReference type="PANTHER" id="PTHR36923:SF3">
    <property type="entry name" value="FERREDOXIN"/>
    <property type="match status" value="1"/>
</dbReference>
<dbReference type="EMBL" id="FNBT01000010">
    <property type="protein sequence ID" value="SDG05511.1"/>
    <property type="molecule type" value="Genomic_DNA"/>
</dbReference>
<keyword evidence="5 8" id="KW-0408">Iron</keyword>
<dbReference type="PANTHER" id="PTHR36923">
    <property type="entry name" value="FERREDOXIN"/>
    <property type="match status" value="1"/>
</dbReference>
<dbReference type="Gene3D" id="3.30.70.20">
    <property type="match status" value="1"/>
</dbReference>
<sequence length="88" mass="9268">MRVSVDLDRCEGHGMCVLAAPEAFDLDDEGLLDYDPAPPEELRAAVQDAVVTCPVAAITLDARPTPGSGRAGSGVPVQAPRWPLVSRK</sequence>
<dbReference type="Pfam" id="PF13459">
    <property type="entry name" value="Fer4_15"/>
    <property type="match status" value="1"/>
</dbReference>
<protein>
    <recommendedName>
        <fullName evidence="8">Ferredoxin</fullName>
    </recommendedName>
</protein>
<evidence type="ECO:0000256" key="5">
    <source>
        <dbReference type="ARBA" id="ARBA00023004"/>
    </source>
</evidence>
<evidence type="ECO:0000256" key="3">
    <source>
        <dbReference type="ARBA" id="ARBA00022723"/>
    </source>
</evidence>
<dbReference type="OrthoDB" id="3215002at2"/>
<evidence type="ECO:0000256" key="7">
    <source>
        <dbReference type="ARBA" id="ARBA00023291"/>
    </source>
</evidence>
<dbReference type="GO" id="GO:0051538">
    <property type="term" value="F:3 iron, 4 sulfur cluster binding"/>
    <property type="evidence" value="ECO:0007669"/>
    <property type="project" value="UniProtKB-KW"/>
</dbReference>